<dbReference type="Pfam" id="PF00392">
    <property type="entry name" value="GntR"/>
    <property type="match status" value="1"/>
</dbReference>
<evidence type="ECO:0000259" key="4">
    <source>
        <dbReference type="PROSITE" id="PS50949"/>
    </source>
</evidence>
<dbReference type="GO" id="GO:0045892">
    <property type="term" value="P:negative regulation of DNA-templated transcription"/>
    <property type="evidence" value="ECO:0007669"/>
    <property type="project" value="TreeGrafter"/>
</dbReference>
<evidence type="ECO:0000313" key="6">
    <source>
        <dbReference type="Proteomes" id="UP000185473"/>
    </source>
</evidence>
<dbReference type="GO" id="GO:0003700">
    <property type="term" value="F:DNA-binding transcription factor activity"/>
    <property type="evidence" value="ECO:0007669"/>
    <property type="project" value="InterPro"/>
</dbReference>
<dbReference type="EMBL" id="CP014332">
    <property type="protein sequence ID" value="APS42495.1"/>
    <property type="molecule type" value="Genomic_DNA"/>
</dbReference>
<dbReference type="Proteomes" id="UP000185473">
    <property type="component" value="Chromosome"/>
</dbReference>
<dbReference type="STRING" id="1631871.FOL01_1636"/>
<proteinExistence type="predicted"/>
<dbReference type="SUPFAM" id="SSF46785">
    <property type="entry name" value="Winged helix' DNA-binding domain"/>
    <property type="match status" value="1"/>
</dbReference>
<evidence type="ECO:0000256" key="3">
    <source>
        <dbReference type="ARBA" id="ARBA00023163"/>
    </source>
</evidence>
<organism evidence="5 6">
    <name type="scientific">Weissella jogaejeotgali</name>
    <dbReference type="NCBI Taxonomy" id="1631871"/>
    <lineage>
        <taxon>Bacteria</taxon>
        <taxon>Bacillati</taxon>
        <taxon>Bacillota</taxon>
        <taxon>Bacilli</taxon>
        <taxon>Lactobacillales</taxon>
        <taxon>Lactobacillaceae</taxon>
        <taxon>Weissella</taxon>
    </lineage>
</organism>
<dbReference type="Gene3D" id="1.10.10.10">
    <property type="entry name" value="Winged helix-like DNA-binding domain superfamily/Winged helix DNA-binding domain"/>
    <property type="match status" value="1"/>
</dbReference>
<dbReference type="SMART" id="SM00345">
    <property type="entry name" value="HTH_GNTR"/>
    <property type="match status" value="1"/>
</dbReference>
<evidence type="ECO:0000256" key="2">
    <source>
        <dbReference type="ARBA" id="ARBA00023125"/>
    </source>
</evidence>
<dbReference type="InterPro" id="IPR036388">
    <property type="entry name" value="WH-like_DNA-bd_sf"/>
</dbReference>
<dbReference type="Pfam" id="PF07702">
    <property type="entry name" value="UTRA"/>
    <property type="match status" value="1"/>
</dbReference>
<dbReference type="InterPro" id="IPR000524">
    <property type="entry name" value="Tscrpt_reg_HTH_GntR"/>
</dbReference>
<gene>
    <name evidence="5" type="ORF">FOL01_1636</name>
</gene>
<dbReference type="InterPro" id="IPR011663">
    <property type="entry name" value="UTRA"/>
</dbReference>
<dbReference type="SUPFAM" id="SSF64288">
    <property type="entry name" value="Chorismate lyase-like"/>
    <property type="match status" value="1"/>
</dbReference>
<dbReference type="PROSITE" id="PS50949">
    <property type="entry name" value="HTH_GNTR"/>
    <property type="match status" value="1"/>
</dbReference>
<evidence type="ECO:0000256" key="1">
    <source>
        <dbReference type="ARBA" id="ARBA00023015"/>
    </source>
</evidence>
<sequence length="236" mass="27172">MTQAKYRNIANKILTRIQDGTYPLHSFIPKEMDLVEQFQVSRPTIRQAIQVLVNEGYLARRKKLGTWVKATKIEQGFTHVIKSYSDEMGEKGVIPKTKVISLTKMAATPEIQSELHLADKDTVFALTRLRYADDKPILLTTSYIPTKYIPDFDQHNFEKESVLHIFEAHNLYMTHASRELELLRADETTAALLGISLNDPLFYFHTITYTNQDVPVEYALSKYRGDISSFKIEINQ</sequence>
<reference evidence="5 6" key="1">
    <citation type="submission" date="2016-02" db="EMBL/GenBank/DDBJ databases">
        <title>Complete Genome Sequence of Weissella jogaejeotgali FOL01.</title>
        <authorList>
            <person name="Lee J.-H."/>
            <person name="Ku H.-J."/>
        </authorList>
    </citation>
    <scope>NUCLEOTIDE SEQUENCE [LARGE SCALE GENOMIC DNA]</scope>
    <source>
        <strain evidence="5 6">FOL01</strain>
    </source>
</reference>
<dbReference type="Gene3D" id="3.40.1410.10">
    <property type="entry name" value="Chorismate lyase-like"/>
    <property type="match status" value="1"/>
</dbReference>
<evidence type="ECO:0000313" key="5">
    <source>
        <dbReference type="EMBL" id="APS42495.1"/>
    </source>
</evidence>
<keyword evidence="2" id="KW-0238">DNA-binding</keyword>
<dbReference type="PRINTS" id="PR00035">
    <property type="entry name" value="HTHGNTR"/>
</dbReference>
<accession>A0A1L6RD83</accession>
<dbReference type="PANTHER" id="PTHR44846:SF1">
    <property type="entry name" value="MANNOSYL-D-GLYCERATE TRANSPORT_METABOLISM SYSTEM REPRESSOR MNGR-RELATED"/>
    <property type="match status" value="1"/>
</dbReference>
<keyword evidence="3" id="KW-0804">Transcription</keyword>
<dbReference type="InterPro" id="IPR028978">
    <property type="entry name" value="Chorismate_lyase_/UTRA_dom_sf"/>
</dbReference>
<keyword evidence="6" id="KW-1185">Reference proteome</keyword>
<dbReference type="GO" id="GO:0003677">
    <property type="term" value="F:DNA binding"/>
    <property type="evidence" value="ECO:0007669"/>
    <property type="project" value="UniProtKB-KW"/>
</dbReference>
<dbReference type="InterPro" id="IPR036390">
    <property type="entry name" value="WH_DNA-bd_sf"/>
</dbReference>
<dbReference type="PANTHER" id="PTHR44846">
    <property type="entry name" value="MANNOSYL-D-GLYCERATE TRANSPORT/METABOLISM SYSTEM REPRESSOR MNGR-RELATED"/>
    <property type="match status" value="1"/>
</dbReference>
<dbReference type="AlphaFoldDB" id="A0A1L6RD83"/>
<dbReference type="OrthoDB" id="9815017at2"/>
<feature type="domain" description="HTH gntR-type" evidence="4">
    <location>
        <begin position="3"/>
        <end position="71"/>
    </location>
</feature>
<dbReference type="KEGG" id="wjo:FOL01_1636"/>
<dbReference type="SMART" id="SM00866">
    <property type="entry name" value="UTRA"/>
    <property type="match status" value="1"/>
</dbReference>
<keyword evidence="1" id="KW-0805">Transcription regulation</keyword>
<dbReference type="CDD" id="cd07377">
    <property type="entry name" value="WHTH_GntR"/>
    <property type="match status" value="1"/>
</dbReference>
<name>A0A1L6RD83_9LACO</name>
<dbReference type="RefSeq" id="WP_075270235.1">
    <property type="nucleotide sequence ID" value="NZ_CP014332.1"/>
</dbReference>
<protein>
    <submittedName>
        <fullName evidence="5">Putative transcriptional regulator of N-Acetylglucosamine utilization, GntR family</fullName>
    </submittedName>
</protein>
<dbReference type="InterPro" id="IPR050679">
    <property type="entry name" value="Bact_HTH_transcr_reg"/>
</dbReference>